<organism evidence="3 4">
    <name type="scientific">Tanacetum coccineum</name>
    <dbReference type="NCBI Taxonomy" id="301880"/>
    <lineage>
        <taxon>Eukaryota</taxon>
        <taxon>Viridiplantae</taxon>
        <taxon>Streptophyta</taxon>
        <taxon>Embryophyta</taxon>
        <taxon>Tracheophyta</taxon>
        <taxon>Spermatophyta</taxon>
        <taxon>Magnoliopsida</taxon>
        <taxon>eudicotyledons</taxon>
        <taxon>Gunneridae</taxon>
        <taxon>Pentapetalae</taxon>
        <taxon>asterids</taxon>
        <taxon>campanulids</taxon>
        <taxon>Asterales</taxon>
        <taxon>Asteraceae</taxon>
        <taxon>Asteroideae</taxon>
        <taxon>Anthemideae</taxon>
        <taxon>Anthemidinae</taxon>
        <taxon>Tanacetum</taxon>
    </lineage>
</organism>
<sequence>MHNTNSPSPSLIINNHTHAWPPLELPLPSAPNAPSKTPSTKDTSSSSIDYIPKSPTSSTSPSPNGYLNPSTSPPPPLRVSPPPPTQDNATMDITLTLSPNTLLDVQFDTPSPSPPIIAHPIPWNFLEAHGCPKETRMNSLITQEASRSLEDLEIIQEEDTHPSIDTSLNHKKDDLEIDEPQSDIIPIRKSIRTRHAPDHLESEKLLDAMNVEMQSMKDNEFWDLFYLPPNGKTIGNKWLFKKKTNMDGVVHTFKARLVAKGFTQTYGIDYEETFSPIVYMEQPEGFVNPKYLNRVYMLKRSIYGLKQALRQWNKRFDDEIKKFGFIQNRDEPCVYLKASGSNVTFLILYVDDILIMRNNIPMLQDVKSYLGMCFAMKDLGEAA</sequence>
<dbReference type="InterPro" id="IPR013103">
    <property type="entry name" value="RVT_2"/>
</dbReference>
<dbReference type="Pfam" id="PF07727">
    <property type="entry name" value="RVT_2"/>
    <property type="match status" value="1"/>
</dbReference>
<dbReference type="Proteomes" id="UP001151760">
    <property type="component" value="Unassembled WGS sequence"/>
</dbReference>
<evidence type="ECO:0000259" key="2">
    <source>
        <dbReference type="Pfam" id="PF07727"/>
    </source>
</evidence>
<accession>A0ABQ5FSW8</accession>
<feature type="compositionally biased region" description="Low complexity" evidence="1">
    <location>
        <begin position="34"/>
        <end position="47"/>
    </location>
</feature>
<proteinExistence type="predicted"/>
<keyword evidence="4" id="KW-1185">Reference proteome</keyword>
<name>A0ABQ5FSW8_9ASTR</name>
<feature type="region of interest" description="Disordered" evidence="1">
    <location>
        <begin position="1"/>
        <end position="91"/>
    </location>
</feature>
<gene>
    <name evidence="3" type="ORF">Tco_1017947</name>
</gene>
<dbReference type="InterPro" id="IPR043502">
    <property type="entry name" value="DNA/RNA_pol_sf"/>
</dbReference>
<feature type="compositionally biased region" description="Low complexity" evidence="1">
    <location>
        <begin position="54"/>
        <end position="63"/>
    </location>
</feature>
<dbReference type="EMBL" id="BQNB010017717">
    <property type="protein sequence ID" value="GJT66467.1"/>
    <property type="molecule type" value="Genomic_DNA"/>
</dbReference>
<reference evidence="3" key="1">
    <citation type="journal article" date="2022" name="Int. J. Mol. Sci.">
        <title>Draft Genome of Tanacetum Coccineum: Genomic Comparison of Closely Related Tanacetum-Family Plants.</title>
        <authorList>
            <person name="Yamashiro T."/>
            <person name="Shiraishi A."/>
            <person name="Nakayama K."/>
            <person name="Satake H."/>
        </authorList>
    </citation>
    <scope>NUCLEOTIDE SEQUENCE</scope>
</reference>
<reference evidence="3" key="2">
    <citation type="submission" date="2022-01" db="EMBL/GenBank/DDBJ databases">
        <authorList>
            <person name="Yamashiro T."/>
            <person name="Shiraishi A."/>
            <person name="Satake H."/>
            <person name="Nakayama K."/>
        </authorList>
    </citation>
    <scope>NUCLEOTIDE SEQUENCE</scope>
</reference>
<evidence type="ECO:0000313" key="4">
    <source>
        <dbReference type="Proteomes" id="UP001151760"/>
    </source>
</evidence>
<evidence type="ECO:0000313" key="3">
    <source>
        <dbReference type="EMBL" id="GJT66467.1"/>
    </source>
</evidence>
<dbReference type="SUPFAM" id="SSF56672">
    <property type="entry name" value="DNA/RNA polymerases"/>
    <property type="match status" value="1"/>
</dbReference>
<protein>
    <submittedName>
        <fullName evidence="3">Retrotransposon protein, putative, ty1-copia subclass</fullName>
    </submittedName>
</protein>
<feature type="compositionally biased region" description="Pro residues" evidence="1">
    <location>
        <begin position="71"/>
        <end position="85"/>
    </location>
</feature>
<evidence type="ECO:0000256" key="1">
    <source>
        <dbReference type="SAM" id="MobiDB-lite"/>
    </source>
</evidence>
<feature type="domain" description="Reverse transcriptase Ty1/copia-type" evidence="2">
    <location>
        <begin position="278"/>
        <end position="382"/>
    </location>
</feature>
<feature type="compositionally biased region" description="Polar residues" evidence="1">
    <location>
        <begin position="1"/>
        <end position="17"/>
    </location>
</feature>
<comment type="caution">
    <text evidence="3">The sequence shown here is derived from an EMBL/GenBank/DDBJ whole genome shotgun (WGS) entry which is preliminary data.</text>
</comment>